<keyword evidence="1" id="KW-0812">Transmembrane</keyword>
<dbReference type="RefSeq" id="WP_160210337.1">
    <property type="nucleotide sequence ID" value="NZ_QXWZ01000022.1"/>
</dbReference>
<reference evidence="3 4" key="1">
    <citation type="submission" date="2018-08" db="EMBL/GenBank/DDBJ databases">
        <title>Murine metabolic-syndrome-specific gut microbial biobank.</title>
        <authorList>
            <person name="Liu C."/>
        </authorList>
    </citation>
    <scope>NUCLEOTIDE SEQUENCE [LARGE SCALE GENOMIC DNA]</scope>
    <source>
        <strain evidence="3 4">X69</strain>
    </source>
</reference>
<protein>
    <submittedName>
        <fullName evidence="3">GHKL domain-containing protein</fullName>
    </submittedName>
</protein>
<dbReference type="InterPro" id="IPR036890">
    <property type="entry name" value="HATPase_C_sf"/>
</dbReference>
<feature type="transmembrane region" description="Helical" evidence="1">
    <location>
        <begin position="38"/>
        <end position="61"/>
    </location>
</feature>
<dbReference type="InterPro" id="IPR032834">
    <property type="entry name" value="NatK-like_C"/>
</dbReference>
<dbReference type="PANTHER" id="PTHR40448:SF1">
    <property type="entry name" value="TWO-COMPONENT SENSOR HISTIDINE KINASE"/>
    <property type="match status" value="1"/>
</dbReference>
<dbReference type="PANTHER" id="PTHR40448">
    <property type="entry name" value="TWO-COMPONENT SENSOR HISTIDINE KINASE"/>
    <property type="match status" value="1"/>
</dbReference>
<feature type="transmembrane region" description="Helical" evidence="1">
    <location>
        <begin position="165"/>
        <end position="184"/>
    </location>
</feature>
<dbReference type="OrthoDB" id="1837658at2"/>
<dbReference type="SUPFAM" id="SSF55874">
    <property type="entry name" value="ATPase domain of HSP90 chaperone/DNA topoisomerase II/histidine kinase"/>
    <property type="match status" value="1"/>
</dbReference>
<dbReference type="AlphaFoldDB" id="A0A845RL04"/>
<dbReference type="EMBL" id="QXWZ01000022">
    <property type="protein sequence ID" value="NBI79598.1"/>
    <property type="molecule type" value="Genomic_DNA"/>
</dbReference>
<organism evidence="3 4">
    <name type="scientific">Anaerotruncus colihominis</name>
    <dbReference type="NCBI Taxonomy" id="169435"/>
    <lineage>
        <taxon>Bacteria</taxon>
        <taxon>Bacillati</taxon>
        <taxon>Bacillota</taxon>
        <taxon>Clostridia</taxon>
        <taxon>Eubacteriales</taxon>
        <taxon>Oscillospiraceae</taxon>
        <taxon>Anaerotruncus</taxon>
    </lineage>
</organism>
<evidence type="ECO:0000313" key="3">
    <source>
        <dbReference type="EMBL" id="NBI79598.1"/>
    </source>
</evidence>
<evidence type="ECO:0000313" key="4">
    <source>
        <dbReference type="Proteomes" id="UP000446348"/>
    </source>
</evidence>
<feature type="transmembrane region" description="Helical" evidence="1">
    <location>
        <begin position="196"/>
        <end position="218"/>
    </location>
</feature>
<sequence length="441" mass="49889">MGNDTVLRPMLELSVIIPGAVLCYLPMKGHLNGKGRRIALWGIPALLLWAVAGGAACYRFRWDTNLWLVPSLALSALFYCRTITLSYWKTVSVFLAVCGTFSTLRNLAVLADALLSPKSGPVVFSLGGAAAYALFCWTLLGLMWYPATHAARWLLDEIEMPGTWYVFWILPVVFLSLNIVMRPQEYSTLYTNRVMMFYPVLMLALLALLLFCYALFYWMARGLTKNMRLTQENRFLQMQAAQYRILQKSIEDTRRARHDLRQHFKALQGCVESGDIGRVAEYVKAYGESLPPDAVRRFCKNYAVDAVLHYYGEQAVRQQTDMEVSVQMEEETIIPQPEFCALLGNLLENAIDACAGSKAPRIIRLHIRQQGKQALYLTLDNTSDQPPKSDDGRFLSSSHDGFGVGTESVRVTVERYSGDTRFEWKDGMFYVSVMLSAQNKP</sequence>
<evidence type="ECO:0000259" key="2">
    <source>
        <dbReference type="Pfam" id="PF14501"/>
    </source>
</evidence>
<proteinExistence type="predicted"/>
<feature type="transmembrane region" description="Helical" evidence="1">
    <location>
        <begin position="91"/>
        <end position="111"/>
    </location>
</feature>
<keyword evidence="1" id="KW-0472">Membrane</keyword>
<dbReference type="GO" id="GO:0042802">
    <property type="term" value="F:identical protein binding"/>
    <property type="evidence" value="ECO:0007669"/>
    <property type="project" value="TreeGrafter"/>
</dbReference>
<feature type="domain" description="Sensor histidine kinase NatK-like C-terminal" evidence="2">
    <location>
        <begin position="338"/>
        <end position="435"/>
    </location>
</feature>
<gene>
    <name evidence="3" type="ORF">D3Z39_12110</name>
</gene>
<dbReference type="CDD" id="cd16935">
    <property type="entry name" value="HATPase_AgrC-ComD-like"/>
    <property type="match status" value="1"/>
</dbReference>
<name>A0A845RL04_9FIRM</name>
<dbReference type="Gene3D" id="3.30.565.10">
    <property type="entry name" value="Histidine kinase-like ATPase, C-terminal domain"/>
    <property type="match status" value="1"/>
</dbReference>
<comment type="caution">
    <text evidence="3">The sequence shown here is derived from an EMBL/GenBank/DDBJ whole genome shotgun (WGS) entry which is preliminary data.</text>
</comment>
<dbReference type="Proteomes" id="UP000446348">
    <property type="component" value="Unassembled WGS sequence"/>
</dbReference>
<keyword evidence="1" id="KW-1133">Transmembrane helix</keyword>
<evidence type="ECO:0000256" key="1">
    <source>
        <dbReference type="SAM" id="Phobius"/>
    </source>
</evidence>
<feature type="transmembrane region" description="Helical" evidence="1">
    <location>
        <begin position="67"/>
        <end position="84"/>
    </location>
</feature>
<feature type="transmembrane region" description="Helical" evidence="1">
    <location>
        <begin position="123"/>
        <end position="145"/>
    </location>
</feature>
<dbReference type="Pfam" id="PF14501">
    <property type="entry name" value="HATPase_c_5"/>
    <property type="match status" value="1"/>
</dbReference>
<accession>A0A845RL04</accession>